<evidence type="ECO:0000256" key="2">
    <source>
        <dbReference type="SAM" id="Phobius"/>
    </source>
</evidence>
<feature type="compositionally biased region" description="Basic and acidic residues" evidence="1">
    <location>
        <begin position="261"/>
        <end position="273"/>
    </location>
</feature>
<evidence type="ECO:0000313" key="4">
    <source>
        <dbReference type="Proteomes" id="UP001302126"/>
    </source>
</evidence>
<keyword evidence="2" id="KW-0472">Membrane</keyword>
<keyword evidence="4" id="KW-1185">Reference proteome</keyword>
<reference evidence="3" key="1">
    <citation type="journal article" date="2023" name="Mol. Phylogenet. Evol.">
        <title>Genome-scale phylogeny and comparative genomics of the fungal order Sordariales.</title>
        <authorList>
            <person name="Hensen N."/>
            <person name="Bonometti L."/>
            <person name="Westerberg I."/>
            <person name="Brannstrom I.O."/>
            <person name="Guillou S."/>
            <person name="Cros-Aarteil S."/>
            <person name="Calhoun S."/>
            <person name="Haridas S."/>
            <person name="Kuo A."/>
            <person name="Mondo S."/>
            <person name="Pangilinan J."/>
            <person name="Riley R."/>
            <person name="LaButti K."/>
            <person name="Andreopoulos B."/>
            <person name="Lipzen A."/>
            <person name="Chen C."/>
            <person name="Yan M."/>
            <person name="Daum C."/>
            <person name="Ng V."/>
            <person name="Clum A."/>
            <person name="Steindorff A."/>
            <person name="Ohm R.A."/>
            <person name="Martin F."/>
            <person name="Silar P."/>
            <person name="Natvig D.O."/>
            <person name="Lalanne C."/>
            <person name="Gautier V."/>
            <person name="Ament-Velasquez S.L."/>
            <person name="Kruys A."/>
            <person name="Hutchinson M.I."/>
            <person name="Powell A.J."/>
            <person name="Barry K."/>
            <person name="Miller A.N."/>
            <person name="Grigoriev I.V."/>
            <person name="Debuchy R."/>
            <person name="Gladieux P."/>
            <person name="Hiltunen Thoren M."/>
            <person name="Johannesson H."/>
        </authorList>
    </citation>
    <scope>NUCLEOTIDE SEQUENCE</scope>
    <source>
        <strain evidence="3">PSN309</strain>
    </source>
</reference>
<name>A0AAN6X219_9PEZI</name>
<organism evidence="3 4">
    <name type="scientific">Podospora australis</name>
    <dbReference type="NCBI Taxonomy" id="1536484"/>
    <lineage>
        <taxon>Eukaryota</taxon>
        <taxon>Fungi</taxon>
        <taxon>Dikarya</taxon>
        <taxon>Ascomycota</taxon>
        <taxon>Pezizomycotina</taxon>
        <taxon>Sordariomycetes</taxon>
        <taxon>Sordariomycetidae</taxon>
        <taxon>Sordariales</taxon>
        <taxon>Podosporaceae</taxon>
        <taxon>Podospora</taxon>
    </lineage>
</organism>
<feature type="transmembrane region" description="Helical" evidence="2">
    <location>
        <begin position="174"/>
        <end position="196"/>
    </location>
</feature>
<feature type="transmembrane region" description="Helical" evidence="2">
    <location>
        <begin position="111"/>
        <end position="132"/>
    </location>
</feature>
<gene>
    <name evidence="3" type="ORF">QBC35DRAFT_448084</name>
</gene>
<reference evidence="3" key="2">
    <citation type="submission" date="2023-05" db="EMBL/GenBank/DDBJ databases">
        <authorList>
            <consortium name="Lawrence Berkeley National Laboratory"/>
            <person name="Steindorff A."/>
            <person name="Hensen N."/>
            <person name="Bonometti L."/>
            <person name="Westerberg I."/>
            <person name="Brannstrom I.O."/>
            <person name="Guillou S."/>
            <person name="Cros-Aarteil S."/>
            <person name="Calhoun S."/>
            <person name="Haridas S."/>
            <person name="Kuo A."/>
            <person name="Mondo S."/>
            <person name="Pangilinan J."/>
            <person name="Riley R."/>
            <person name="Labutti K."/>
            <person name="Andreopoulos B."/>
            <person name="Lipzen A."/>
            <person name="Chen C."/>
            <person name="Yanf M."/>
            <person name="Daum C."/>
            <person name="Ng V."/>
            <person name="Clum A."/>
            <person name="Ohm R."/>
            <person name="Martin F."/>
            <person name="Silar P."/>
            <person name="Natvig D."/>
            <person name="Lalanne C."/>
            <person name="Gautier V."/>
            <person name="Ament-Velasquez S.L."/>
            <person name="Kruys A."/>
            <person name="Hutchinson M.I."/>
            <person name="Powell A.J."/>
            <person name="Barry K."/>
            <person name="Miller A.N."/>
            <person name="Grigoriev I.V."/>
            <person name="Debuchy R."/>
            <person name="Gladieux P."/>
            <person name="Thoren M.H."/>
            <person name="Johannesson H."/>
        </authorList>
    </citation>
    <scope>NUCLEOTIDE SEQUENCE</scope>
    <source>
        <strain evidence="3">PSN309</strain>
    </source>
</reference>
<feature type="transmembrane region" description="Helical" evidence="2">
    <location>
        <begin position="16"/>
        <end position="37"/>
    </location>
</feature>
<dbReference type="AlphaFoldDB" id="A0AAN6X219"/>
<dbReference type="EMBL" id="MU864357">
    <property type="protein sequence ID" value="KAK4191893.1"/>
    <property type="molecule type" value="Genomic_DNA"/>
</dbReference>
<protein>
    <submittedName>
        <fullName evidence="3">Uncharacterized protein</fullName>
    </submittedName>
</protein>
<accession>A0AAN6X219</accession>
<feature type="compositionally biased region" description="Polar residues" evidence="1">
    <location>
        <begin position="245"/>
        <end position="259"/>
    </location>
</feature>
<dbReference type="Proteomes" id="UP001302126">
    <property type="component" value="Unassembled WGS sequence"/>
</dbReference>
<keyword evidence="2" id="KW-0812">Transmembrane</keyword>
<evidence type="ECO:0000313" key="3">
    <source>
        <dbReference type="EMBL" id="KAK4191893.1"/>
    </source>
</evidence>
<feature type="transmembrane region" description="Helical" evidence="2">
    <location>
        <begin position="77"/>
        <end position="99"/>
    </location>
</feature>
<proteinExistence type="predicted"/>
<feature type="region of interest" description="Disordered" evidence="1">
    <location>
        <begin position="211"/>
        <end position="273"/>
    </location>
</feature>
<keyword evidence="2" id="KW-1133">Transmembrane helix</keyword>
<sequence>MGYRIMHRPWRARKPLYWAMPLELMGIIPLLILFALAQPDAWRTQFWRIGHLYKLNSSPNMLLYAYANFRPLPTVPFVWSSTLTYFNVAISIVALFVLLAKMIATIMKIYYPIFGLIVATALSAVFTVSVYGQAGPDYADPRYPSPTPWYIRKSCDLAIPFNAVKSCHMAKGTFAVTIYLLSIYLFQVGLALWAMWPNKMLDLYEDSDDEDEHSHLSRNRSNSPGGHRKDKGVESVEMTPVTPFEGQQQMPFTPRTQAFHTLDRKLPFRDQYR</sequence>
<comment type="caution">
    <text evidence="3">The sequence shown here is derived from an EMBL/GenBank/DDBJ whole genome shotgun (WGS) entry which is preliminary data.</text>
</comment>
<evidence type="ECO:0000256" key="1">
    <source>
        <dbReference type="SAM" id="MobiDB-lite"/>
    </source>
</evidence>